<feature type="region of interest" description="Disordered" evidence="1">
    <location>
        <begin position="168"/>
        <end position="187"/>
    </location>
</feature>
<evidence type="ECO:0000256" key="1">
    <source>
        <dbReference type="SAM" id="MobiDB-lite"/>
    </source>
</evidence>
<keyword evidence="3" id="KW-1185">Reference proteome</keyword>
<comment type="caution">
    <text evidence="2">The sequence shown here is derived from an EMBL/GenBank/DDBJ whole genome shotgun (WGS) entry which is preliminary data.</text>
</comment>
<proteinExistence type="predicted"/>
<reference evidence="2" key="1">
    <citation type="submission" date="2021-02" db="EMBL/GenBank/DDBJ databases">
        <authorList>
            <person name="Dougan E. K."/>
            <person name="Rhodes N."/>
            <person name="Thang M."/>
            <person name="Chan C."/>
        </authorList>
    </citation>
    <scope>NUCLEOTIDE SEQUENCE</scope>
</reference>
<dbReference type="Proteomes" id="UP000604046">
    <property type="component" value="Unassembled WGS sequence"/>
</dbReference>
<protein>
    <submittedName>
        <fullName evidence="2">Alkbh3 protein</fullName>
    </submittedName>
</protein>
<dbReference type="EMBL" id="CAJNDS010002136">
    <property type="protein sequence ID" value="CAE7346529.1"/>
    <property type="molecule type" value="Genomic_DNA"/>
</dbReference>
<gene>
    <name evidence="2" type="primary">Alkbh3</name>
    <name evidence="2" type="ORF">SNAT2548_LOCUS18176</name>
</gene>
<dbReference type="OrthoDB" id="10374165at2759"/>
<accession>A0A812PG05</accession>
<sequence length="201" mass="21928">MFEFEELEAALPHQAVVVIGAGSKEVNGLYVDTGVQAHGAPIFRHMEHSATLLAREPAGNRIGWLIGVNRCPYYGIRTDDSRCPAKGWRPFKGEGPAPRVEGRADIAEASICLVQACCDEADALSDQGRFRVAAEVLGRALTVPVLQATRAADIHGRRAKAFRQLAESKKKVRQEGEDDRDVDEDPLHGLAAEWAVEEVAF</sequence>
<name>A0A812PG05_9DINO</name>
<dbReference type="AlphaFoldDB" id="A0A812PG05"/>
<evidence type="ECO:0000313" key="2">
    <source>
        <dbReference type="EMBL" id="CAE7346529.1"/>
    </source>
</evidence>
<evidence type="ECO:0000313" key="3">
    <source>
        <dbReference type="Proteomes" id="UP000604046"/>
    </source>
</evidence>
<organism evidence="2 3">
    <name type="scientific">Symbiodinium natans</name>
    <dbReference type="NCBI Taxonomy" id="878477"/>
    <lineage>
        <taxon>Eukaryota</taxon>
        <taxon>Sar</taxon>
        <taxon>Alveolata</taxon>
        <taxon>Dinophyceae</taxon>
        <taxon>Suessiales</taxon>
        <taxon>Symbiodiniaceae</taxon>
        <taxon>Symbiodinium</taxon>
    </lineage>
</organism>